<dbReference type="Pfam" id="PF12872">
    <property type="entry name" value="OST-HTH"/>
    <property type="match status" value="1"/>
</dbReference>
<comment type="caution">
    <text evidence="2">The sequence shown here is derived from an EMBL/GenBank/DDBJ whole genome shotgun (WGS) entry which is preliminary data.</text>
</comment>
<evidence type="ECO:0000259" key="1">
    <source>
        <dbReference type="PROSITE" id="PS51644"/>
    </source>
</evidence>
<dbReference type="PROSITE" id="PS51644">
    <property type="entry name" value="HTH_OST"/>
    <property type="match status" value="1"/>
</dbReference>
<evidence type="ECO:0000313" key="2">
    <source>
        <dbReference type="EMBL" id="OAI19424.1"/>
    </source>
</evidence>
<gene>
    <name evidence="2" type="ORF">A1359_03790</name>
</gene>
<keyword evidence="3" id="KW-1185">Reference proteome</keyword>
<dbReference type="Proteomes" id="UP000078476">
    <property type="component" value="Unassembled WGS sequence"/>
</dbReference>
<dbReference type="InterPro" id="IPR025605">
    <property type="entry name" value="OST-HTH/LOTUS_dom"/>
</dbReference>
<dbReference type="AlphaFoldDB" id="A0A177NPD8"/>
<dbReference type="InterPro" id="IPR021139">
    <property type="entry name" value="NYN"/>
</dbReference>
<reference evidence="2 3" key="1">
    <citation type="submission" date="2016-03" db="EMBL/GenBank/DDBJ databases">
        <authorList>
            <person name="Ploux O."/>
        </authorList>
    </citation>
    <scope>NUCLEOTIDE SEQUENCE [LARGE SCALE GENOMIC DNA]</scope>
    <source>
        <strain evidence="2 3">R-45370</strain>
    </source>
</reference>
<protein>
    <recommendedName>
        <fullName evidence="1">HTH OST-type domain-containing protein</fullName>
    </recommendedName>
</protein>
<sequence>MTTQKANRIAVFIDAENVTNWIKNDGVTPIIEELKQLGQIIIRRAYGVWSRPQLAMHQTSINRNGFELIHCYHPVTGKNTADIQMTVDVIECAWQLPNINYFVLVTGDSDFSPVFHRLREMDKEVIGVGRHSTLSECVKTSCSRFIYTDEYSPELAASSVDTVSEQDVTQNTTIAQASQPCLSLAEVQSLVIQQLKAAPDAVNTSQLKNILKQTAADFKESDYEFKTFTDFLSAIENVHLNKVGTVTYASLIPNTTKAKTTEPKPASANLYQSLLNKHNLRLTSADTIKKIYKQATTNKKACSDLATLRETVFVDCHKLDNHLSKIDINKAFNLFVRMDLVYTEKEKDGIDAILVRKIALKDFLLKVDKLIIATLLELNKTNTLELKAKEVKKLTISTISKDNIKKLIGEK</sequence>
<dbReference type="STRING" id="980561.A1359_03790"/>
<proteinExistence type="predicted"/>
<dbReference type="OrthoDB" id="9783963at2"/>
<dbReference type="Gene3D" id="3.40.50.1010">
    <property type="entry name" value="5'-nuclease"/>
    <property type="match status" value="1"/>
</dbReference>
<evidence type="ECO:0000313" key="3">
    <source>
        <dbReference type="Proteomes" id="UP000078476"/>
    </source>
</evidence>
<name>A0A177NPD8_9GAMM</name>
<dbReference type="CDD" id="cd11297">
    <property type="entry name" value="PIN_LabA-like_N_1"/>
    <property type="match status" value="1"/>
</dbReference>
<dbReference type="PANTHER" id="PTHR35811:SF1">
    <property type="entry name" value="HTH OST-TYPE DOMAIN-CONTAINING PROTEIN"/>
    <property type="match status" value="1"/>
</dbReference>
<dbReference type="PANTHER" id="PTHR35811">
    <property type="entry name" value="SLR1870 PROTEIN"/>
    <property type="match status" value="1"/>
</dbReference>
<accession>A0A177NPD8</accession>
<feature type="domain" description="HTH OST-type" evidence="1">
    <location>
        <begin position="183"/>
        <end position="254"/>
    </location>
</feature>
<dbReference type="EMBL" id="LUUI01000066">
    <property type="protein sequence ID" value="OAI19424.1"/>
    <property type="molecule type" value="Genomic_DNA"/>
</dbReference>
<dbReference type="GO" id="GO:0004540">
    <property type="term" value="F:RNA nuclease activity"/>
    <property type="evidence" value="ECO:0007669"/>
    <property type="project" value="InterPro"/>
</dbReference>
<dbReference type="RefSeq" id="WP_066978559.1">
    <property type="nucleotide sequence ID" value="NZ_LUUI01000066.1"/>
</dbReference>
<dbReference type="Pfam" id="PF01936">
    <property type="entry name" value="NYN"/>
    <property type="match status" value="1"/>
</dbReference>
<organism evidence="2 3">
    <name type="scientific">Methylomonas lenta</name>
    <dbReference type="NCBI Taxonomy" id="980561"/>
    <lineage>
        <taxon>Bacteria</taxon>
        <taxon>Pseudomonadati</taxon>
        <taxon>Pseudomonadota</taxon>
        <taxon>Gammaproteobacteria</taxon>
        <taxon>Methylococcales</taxon>
        <taxon>Methylococcaceae</taxon>
        <taxon>Methylomonas</taxon>
    </lineage>
</organism>